<name>A0ABU6IRL2_9FLAO</name>
<evidence type="ECO:0000313" key="3">
    <source>
        <dbReference type="Proteomes" id="UP001355298"/>
    </source>
</evidence>
<feature type="chain" id="PRO_5045727851" evidence="1">
    <location>
        <begin position="27"/>
        <end position="54"/>
    </location>
</feature>
<keyword evidence="3" id="KW-1185">Reference proteome</keyword>
<keyword evidence="1" id="KW-0732">Signal</keyword>
<gene>
    <name evidence="2" type="ORF">VOP03_09345</name>
</gene>
<comment type="caution">
    <text evidence="2">The sequence shown here is derived from an EMBL/GenBank/DDBJ whole genome shotgun (WGS) entry which is preliminary data.</text>
</comment>
<proteinExistence type="predicted"/>
<dbReference type="PROSITE" id="PS51257">
    <property type="entry name" value="PROKAR_LIPOPROTEIN"/>
    <property type="match status" value="1"/>
</dbReference>
<dbReference type="RefSeq" id="WP_326278555.1">
    <property type="nucleotide sequence ID" value="NZ_JAYKYV010000006.1"/>
</dbReference>
<sequence length="54" mass="5679">MTKTYLILFTVFLNVMLFSCTPDSIAEEDVNPIACCGGDGGDIPPPPPPPPGDN</sequence>
<evidence type="ECO:0000256" key="1">
    <source>
        <dbReference type="SAM" id="SignalP"/>
    </source>
</evidence>
<dbReference type="Proteomes" id="UP001355298">
    <property type="component" value="Unassembled WGS sequence"/>
</dbReference>
<protein>
    <submittedName>
        <fullName evidence="2">Uncharacterized protein</fullName>
    </submittedName>
</protein>
<dbReference type="EMBL" id="JAYMGW010000006">
    <property type="protein sequence ID" value="MEC4265550.1"/>
    <property type="molecule type" value="Genomic_DNA"/>
</dbReference>
<reference evidence="2 3" key="1">
    <citation type="submission" date="2024-01" db="EMBL/GenBank/DDBJ databases">
        <title>The strains designed SYSU M86414 and SYSU M84420 isolated from the marine sediment in San Sha City (Hainan Province, China).</title>
        <authorList>
            <person name="Guo D."/>
        </authorList>
    </citation>
    <scope>NUCLEOTIDE SEQUENCE [LARGE SCALE GENOMIC DNA]</scope>
    <source>
        <strain evidence="2 3">SYSU M84420</strain>
    </source>
</reference>
<accession>A0ABU6IRL2</accession>
<feature type="signal peptide" evidence="1">
    <location>
        <begin position="1"/>
        <end position="26"/>
    </location>
</feature>
<organism evidence="2 3">
    <name type="scientific">Flagellimonas halotolerans</name>
    <dbReference type="NCBI Taxonomy" id="3112164"/>
    <lineage>
        <taxon>Bacteria</taxon>
        <taxon>Pseudomonadati</taxon>
        <taxon>Bacteroidota</taxon>
        <taxon>Flavobacteriia</taxon>
        <taxon>Flavobacteriales</taxon>
        <taxon>Flavobacteriaceae</taxon>
        <taxon>Flagellimonas</taxon>
    </lineage>
</organism>
<evidence type="ECO:0000313" key="2">
    <source>
        <dbReference type="EMBL" id="MEC4265550.1"/>
    </source>
</evidence>